<feature type="domain" description="Gfo/Idh/MocA-like oxidoreductase N-terminal" evidence="1">
    <location>
        <begin position="4"/>
        <end position="121"/>
    </location>
</feature>
<organism evidence="3 4">
    <name type="scientific">Sporomusa malonica</name>
    <dbReference type="NCBI Taxonomy" id="112901"/>
    <lineage>
        <taxon>Bacteria</taxon>
        <taxon>Bacillati</taxon>
        <taxon>Bacillota</taxon>
        <taxon>Negativicutes</taxon>
        <taxon>Selenomonadales</taxon>
        <taxon>Sporomusaceae</taxon>
        <taxon>Sporomusa</taxon>
    </lineage>
</organism>
<keyword evidence="4" id="KW-1185">Reference proteome</keyword>
<dbReference type="InterPro" id="IPR036291">
    <property type="entry name" value="NAD(P)-bd_dom_sf"/>
</dbReference>
<dbReference type="EMBL" id="FWXI01000012">
    <property type="protein sequence ID" value="SMC89907.1"/>
    <property type="molecule type" value="Genomic_DNA"/>
</dbReference>
<dbReference type="Pfam" id="PF01408">
    <property type="entry name" value="GFO_IDH_MocA"/>
    <property type="match status" value="1"/>
</dbReference>
<dbReference type="InterPro" id="IPR055170">
    <property type="entry name" value="GFO_IDH_MocA-like_dom"/>
</dbReference>
<sequence length="355" mass="38003">MSRIKFAIAGTGSIVPIHAQAISSIHDASLVAIFGKDIAKAQELAVKFNCDGYNDYQEMLKRTDIDAVSICTPSGLHAELGIEAALAGKHVVIEKPIDITLEKADALINTCQKQGVKLGVIFQRRYSDGVSVLKSLLDQGKLGKLIFGGCYIKLYRSPEYYDSGAWRGTWAIDGGGVLMNQGIHYIDMLQFLAGPVAEVTGHCGTFGHTGLEVEDTASAAIKFQSGALGVIEGTTCAYPGLVSRIDIYGTEGSAVIENDVLTSVQLKSGYEYKGGSSTDNAGVSSPDISFECHQRQFQEIITAIKSDLEPSVNGIEGRKALEVILAIYKSAFTGNRVLLPLADSLFLKDLAKSGW</sequence>
<dbReference type="SUPFAM" id="SSF51735">
    <property type="entry name" value="NAD(P)-binding Rossmann-fold domains"/>
    <property type="match status" value="1"/>
</dbReference>
<dbReference type="Gene3D" id="3.30.360.10">
    <property type="entry name" value="Dihydrodipicolinate Reductase, domain 2"/>
    <property type="match status" value="1"/>
</dbReference>
<dbReference type="GO" id="GO:0000166">
    <property type="term" value="F:nucleotide binding"/>
    <property type="evidence" value="ECO:0007669"/>
    <property type="project" value="InterPro"/>
</dbReference>
<dbReference type="OrthoDB" id="9781966at2"/>
<dbReference type="InterPro" id="IPR000683">
    <property type="entry name" value="Gfo/Idh/MocA-like_OxRdtase_N"/>
</dbReference>
<dbReference type="InterPro" id="IPR052515">
    <property type="entry name" value="Gfo/Idh/MocA_Oxidoreductase"/>
</dbReference>
<dbReference type="AlphaFoldDB" id="A0A1W2CXI2"/>
<dbReference type="RefSeq" id="WP_084576547.1">
    <property type="nucleotide sequence ID" value="NZ_CP155572.1"/>
</dbReference>
<dbReference type="Proteomes" id="UP000192738">
    <property type="component" value="Unassembled WGS sequence"/>
</dbReference>
<evidence type="ECO:0000313" key="4">
    <source>
        <dbReference type="Proteomes" id="UP000192738"/>
    </source>
</evidence>
<reference evidence="3 4" key="1">
    <citation type="submission" date="2017-04" db="EMBL/GenBank/DDBJ databases">
        <authorList>
            <person name="Afonso C.L."/>
            <person name="Miller P.J."/>
            <person name="Scott M.A."/>
            <person name="Spackman E."/>
            <person name="Goraichik I."/>
            <person name="Dimitrov K.M."/>
            <person name="Suarez D.L."/>
            <person name="Swayne D.E."/>
        </authorList>
    </citation>
    <scope>NUCLEOTIDE SEQUENCE [LARGE SCALE GENOMIC DNA]</scope>
    <source>
        <strain evidence="3 4">DSM 5090</strain>
    </source>
</reference>
<dbReference type="STRING" id="112901.SAMN04488500_11277"/>
<evidence type="ECO:0000259" key="2">
    <source>
        <dbReference type="Pfam" id="PF22725"/>
    </source>
</evidence>
<proteinExistence type="predicted"/>
<feature type="domain" description="GFO/IDH/MocA-like oxidoreductase" evidence="2">
    <location>
        <begin position="133"/>
        <end position="254"/>
    </location>
</feature>
<dbReference type="Pfam" id="PF22725">
    <property type="entry name" value="GFO_IDH_MocA_C3"/>
    <property type="match status" value="1"/>
</dbReference>
<gene>
    <name evidence="3" type="ORF">SAMN04488500_11277</name>
</gene>
<accession>A0A1W2CXI2</accession>
<dbReference type="SUPFAM" id="SSF55347">
    <property type="entry name" value="Glyceraldehyde-3-phosphate dehydrogenase-like, C-terminal domain"/>
    <property type="match status" value="1"/>
</dbReference>
<protein>
    <submittedName>
        <fullName evidence="3">Predicted dehydrogenase</fullName>
    </submittedName>
</protein>
<evidence type="ECO:0000313" key="3">
    <source>
        <dbReference type="EMBL" id="SMC89907.1"/>
    </source>
</evidence>
<dbReference type="Gene3D" id="3.40.50.720">
    <property type="entry name" value="NAD(P)-binding Rossmann-like Domain"/>
    <property type="match status" value="1"/>
</dbReference>
<dbReference type="PANTHER" id="PTHR43249:SF1">
    <property type="entry name" value="D-GLUCOSIDE 3-DEHYDROGENASE"/>
    <property type="match status" value="1"/>
</dbReference>
<dbReference type="PANTHER" id="PTHR43249">
    <property type="entry name" value="UDP-N-ACETYL-2-AMINO-2-DEOXY-D-GLUCURONATE OXIDASE"/>
    <property type="match status" value="1"/>
</dbReference>
<evidence type="ECO:0000259" key="1">
    <source>
        <dbReference type="Pfam" id="PF01408"/>
    </source>
</evidence>
<name>A0A1W2CXI2_9FIRM</name>